<name>A0A1H2T9Q8_9BACI</name>
<evidence type="ECO:0000256" key="10">
    <source>
        <dbReference type="ARBA" id="ARBA00022840"/>
    </source>
</evidence>
<evidence type="ECO:0000256" key="4">
    <source>
        <dbReference type="ARBA" id="ARBA00022475"/>
    </source>
</evidence>
<dbReference type="InterPro" id="IPR000014">
    <property type="entry name" value="PAS"/>
</dbReference>
<dbReference type="SUPFAM" id="SSF55890">
    <property type="entry name" value="Sporulation response regulatory protein Spo0B"/>
    <property type="match status" value="1"/>
</dbReference>
<proteinExistence type="predicted"/>
<keyword evidence="8" id="KW-0547">Nucleotide-binding</keyword>
<keyword evidence="10" id="KW-0067">ATP-binding</keyword>
<feature type="domain" description="Histidine kinase" evidence="15">
    <location>
        <begin position="430"/>
        <end position="530"/>
    </location>
</feature>
<dbReference type="SUPFAM" id="SSF55874">
    <property type="entry name" value="ATPase domain of HSP90 chaperone/DNA topoisomerase II/histidine kinase"/>
    <property type="match status" value="1"/>
</dbReference>
<dbReference type="SUPFAM" id="SSF103190">
    <property type="entry name" value="Sensory domain-like"/>
    <property type="match status" value="1"/>
</dbReference>
<dbReference type="Gene3D" id="1.10.287.130">
    <property type="match status" value="1"/>
</dbReference>
<dbReference type="Pfam" id="PF02518">
    <property type="entry name" value="HATPase_c"/>
    <property type="match status" value="1"/>
</dbReference>
<evidence type="ECO:0000256" key="2">
    <source>
        <dbReference type="ARBA" id="ARBA00004651"/>
    </source>
</evidence>
<protein>
    <recommendedName>
        <fullName evidence="3">histidine kinase</fullName>
        <ecNumber evidence="3">2.7.13.3</ecNumber>
    </recommendedName>
</protein>
<evidence type="ECO:0000256" key="7">
    <source>
        <dbReference type="ARBA" id="ARBA00022692"/>
    </source>
</evidence>
<keyword evidence="13 14" id="KW-0472">Membrane</keyword>
<dbReference type="InterPro" id="IPR029151">
    <property type="entry name" value="Sensor-like_sf"/>
</dbReference>
<dbReference type="AlphaFoldDB" id="A0A1H2T9Q8"/>
<dbReference type="CDD" id="cd00130">
    <property type="entry name" value="PAS"/>
    <property type="match status" value="1"/>
</dbReference>
<dbReference type="FunFam" id="3.30.450.20:FF:000018">
    <property type="entry name" value="Sensor histidine kinase DcuS"/>
    <property type="match status" value="1"/>
</dbReference>
<evidence type="ECO:0000256" key="1">
    <source>
        <dbReference type="ARBA" id="ARBA00000085"/>
    </source>
</evidence>
<evidence type="ECO:0000256" key="12">
    <source>
        <dbReference type="ARBA" id="ARBA00023012"/>
    </source>
</evidence>
<dbReference type="InterPro" id="IPR036890">
    <property type="entry name" value="HATPase_C_sf"/>
</dbReference>
<dbReference type="GO" id="GO:0005524">
    <property type="term" value="F:ATP binding"/>
    <property type="evidence" value="ECO:0007669"/>
    <property type="project" value="UniProtKB-KW"/>
</dbReference>
<dbReference type="InterPro" id="IPR035965">
    <property type="entry name" value="PAS-like_dom_sf"/>
</dbReference>
<dbReference type="GO" id="GO:0000155">
    <property type="term" value="F:phosphorelay sensor kinase activity"/>
    <property type="evidence" value="ECO:0007669"/>
    <property type="project" value="InterPro"/>
</dbReference>
<evidence type="ECO:0000259" key="15">
    <source>
        <dbReference type="PROSITE" id="PS50109"/>
    </source>
</evidence>
<dbReference type="InterPro" id="IPR013767">
    <property type="entry name" value="PAS_fold"/>
</dbReference>
<evidence type="ECO:0000256" key="9">
    <source>
        <dbReference type="ARBA" id="ARBA00022777"/>
    </source>
</evidence>
<dbReference type="EMBL" id="FNNC01000002">
    <property type="protein sequence ID" value="SDW40568.1"/>
    <property type="molecule type" value="Genomic_DNA"/>
</dbReference>
<sequence>MGEKRTKPLKLVTWITLLISAVMLIALCITGIIVAVDTADDVRDQQADKALNIAEAVSRSPEAADALRAGDQGGSLQEYTKEVQEATNMEYVVVMDMNSVRYTHQREDRIGEEFAGGDEREALNGRTYVSTAEGTLGVSMRAFVPVMDNGEQIGVTSVGILTDSIQEDIWADQQTLVLGSGIGLAAGVIGAFWLARRIKKTMHGLEPLEISQVLEQREAIMSSVREGVLAVNSSGTVILANEAARELFAEAGAEEDPIGKDISHFFADSLLKRVLQTKEQELDQVQQLNDVEIIVSCMPVVSNTTLLGAVATFRNKDELTRLVEQLSGARTYAETLRAQSHEFMNKLHVISAMIQTESYEELDDYVMSISSNYRQEVGWVTAYVKDPVLAGYLMNKISNLQENGIEVELSGSGMWPAMADPEWTDHMITIIGNLIDNARDAMKHTPSPHLFMHIYEENSYLGFQIEDNGRGMDEKTQAELFERGYSTKGEGRGFGMYNTKRSLDTLEAEVFIDSHPGEGTAFDVQIPMEREN</sequence>
<dbReference type="Gene3D" id="3.30.450.20">
    <property type="entry name" value="PAS domain"/>
    <property type="match status" value="2"/>
</dbReference>
<dbReference type="Pfam" id="PF14689">
    <property type="entry name" value="SPOB_a"/>
    <property type="match status" value="1"/>
</dbReference>
<keyword evidence="9 16" id="KW-0418">Kinase</keyword>
<comment type="catalytic activity">
    <reaction evidence="1">
        <text>ATP + protein L-histidine = ADP + protein N-phospho-L-histidine.</text>
        <dbReference type="EC" id="2.7.13.3"/>
    </reaction>
</comment>
<dbReference type="EC" id="2.7.13.3" evidence="3"/>
<keyword evidence="5" id="KW-0597">Phosphoprotein</keyword>
<gene>
    <name evidence="16" type="ORF">SAMN05421781_1304</name>
</gene>
<organism evidence="16 17">
    <name type="scientific">Marinococcus luteus</name>
    <dbReference type="NCBI Taxonomy" id="1122204"/>
    <lineage>
        <taxon>Bacteria</taxon>
        <taxon>Bacillati</taxon>
        <taxon>Bacillota</taxon>
        <taxon>Bacilli</taxon>
        <taxon>Bacillales</taxon>
        <taxon>Bacillaceae</taxon>
        <taxon>Marinococcus</taxon>
    </lineage>
</organism>
<dbReference type="GO" id="GO:0005886">
    <property type="term" value="C:plasma membrane"/>
    <property type="evidence" value="ECO:0007669"/>
    <property type="project" value="UniProtKB-SubCell"/>
</dbReference>
<dbReference type="PANTHER" id="PTHR43547:SF10">
    <property type="entry name" value="SENSOR HISTIDINE KINASE DCUS"/>
    <property type="match status" value="1"/>
</dbReference>
<dbReference type="InterPro" id="IPR004358">
    <property type="entry name" value="Sig_transdc_His_kin-like_C"/>
</dbReference>
<dbReference type="PRINTS" id="PR00344">
    <property type="entry name" value="BCTRLSENSOR"/>
</dbReference>
<keyword evidence="7 14" id="KW-0812">Transmembrane</keyword>
<dbReference type="SMART" id="SM00091">
    <property type="entry name" value="PAS"/>
    <property type="match status" value="1"/>
</dbReference>
<evidence type="ECO:0000256" key="11">
    <source>
        <dbReference type="ARBA" id="ARBA00022989"/>
    </source>
</evidence>
<keyword evidence="11 14" id="KW-1133">Transmembrane helix</keyword>
<dbReference type="PANTHER" id="PTHR43547">
    <property type="entry name" value="TWO-COMPONENT HISTIDINE KINASE"/>
    <property type="match status" value="1"/>
</dbReference>
<dbReference type="RefSeq" id="WP_425433790.1">
    <property type="nucleotide sequence ID" value="NZ_FNNC01000002.1"/>
</dbReference>
<dbReference type="STRING" id="1122204.SAMN05421781_1304"/>
<dbReference type="Pfam" id="PF00989">
    <property type="entry name" value="PAS"/>
    <property type="match status" value="1"/>
</dbReference>
<keyword evidence="12" id="KW-0902">Two-component regulatory system</keyword>
<accession>A0A1H2T9Q8</accession>
<comment type="subcellular location">
    <subcellularLocation>
        <location evidence="2">Cell membrane</location>
        <topology evidence="2">Multi-pass membrane protein</topology>
    </subcellularLocation>
</comment>
<dbReference type="InterPro" id="IPR016120">
    <property type="entry name" value="Sig_transdc_His_kin_SpoOB"/>
</dbReference>
<feature type="transmembrane region" description="Helical" evidence="14">
    <location>
        <begin position="12"/>
        <end position="36"/>
    </location>
</feature>
<dbReference type="SUPFAM" id="SSF55785">
    <property type="entry name" value="PYP-like sensor domain (PAS domain)"/>
    <property type="match status" value="1"/>
</dbReference>
<evidence type="ECO:0000256" key="6">
    <source>
        <dbReference type="ARBA" id="ARBA00022679"/>
    </source>
</evidence>
<evidence type="ECO:0000313" key="16">
    <source>
        <dbReference type="EMBL" id="SDW40568.1"/>
    </source>
</evidence>
<dbReference type="InterPro" id="IPR039506">
    <property type="entry name" value="SPOB_a"/>
</dbReference>
<evidence type="ECO:0000256" key="13">
    <source>
        <dbReference type="ARBA" id="ARBA00023136"/>
    </source>
</evidence>
<dbReference type="InterPro" id="IPR005467">
    <property type="entry name" value="His_kinase_dom"/>
</dbReference>
<dbReference type="Gene3D" id="3.30.565.10">
    <property type="entry name" value="Histidine kinase-like ATPase, C-terminal domain"/>
    <property type="match status" value="1"/>
</dbReference>
<evidence type="ECO:0000256" key="3">
    <source>
        <dbReference type="ARBA" id="ARBA00012438"/>
    </source>
</evidence>
<dbReference type="PROSITE" id="PS50109">
    <property type="entry name" value="HIS_KIN"/>
    <property type="match status" value="1"/>
</dbReference>
<keyword evidence="6" id="KW-0808">Transferase</keyword>
<dbReference type="SMART" id="SM00387">
    <property type="entry name" value="HATPase_c"/>
    <property type="match status" value="1"/>
</dbReference>
<dbReference type="Pfam" id="PF17203">
    <property type="entry name" value="sCache_3_2"/>
    <property type="match status" value="1"/>
</dbReference>
<evidence type="ECO:0000256" key="5">
    <source>
        <dbReference type="ARBA" id="ARBA00022553"/>
    </source>
</evidence>
<dbReference type="NCBIfam" id="NF008298">
    <property type="entry name" value="PRK11086.1"/>
    <property type="match status" value="1"/>
</dbReference>
<dbReference type="GO" id="GO:0006355">
    <property type="term" value="P:regulation of DNA-templated transcription"/>
    <property type="evidence" value="ECO:0007669"/>
    <property type="project" value="InterPro"/>
</dbReference>
<evidence type="ECO:0000256" key="14">
    <source>
        <dbReference type="SAM" id="Phobius"/>
    </source>
</evidence>
<feature type="transmembrane region" description="Helical" evidence="14">
    <location>
        <begin position="176"/>
        <end position="195"/>
    </location>
</feature>
<evidence type="ECO:0000313" key="17">
    <source>
        <dbReference type="Proteomes" id="UP000199488"/>
    </source>
</evidence>
<dbReference type="InterPro" id="IPR003594">
    <property type="entry name" value="HATPase_dom"/>
</dbReference>
<dbReference type="Proteomes" id="UP000199488">
    <property type="component" value="Unassembled WGS sequence"/>
</dbReference>
<keyword evidence="4" id="KW-1003">Cell membrane</keyword>
<keyword evidence="17" id="KW-1185">Reference proteome</keyword>
<evidence type="ECO:0000256" key="8">
    <source>
        <dbReference type="ARBA" id="ARBA00022741"/>
    </source>
</evidence>
<dbReference type="InterPro" id="IPR033463">
    <property type="entry name" value="sCache_3"/>
</dbReference>
<reference evidence="16 17" key="1">
    <citation type="submission" date="2016-10" db="EMBL/GenBank/DDBJ databases">
        <authorList>
            <person name="de Groot N.N."/>
        </authorList>
    </citation>
    <scope>NUCLEOTIDE SEQUENCE [LARGE SCALE GENOMIC DNA]</scope>
    <source>
        <strain evidence="16 17">DSM 23126</strain>
    </source>
</reference>